<name>A0A192Y8H1_9CAUD</name>
<sequence>MITIQQAIDMATDSGIVVTDKYSTKRKGEKVGAFKCVRRNPYNHIEIKQTAKGSRTWTICQRGFSVFYGSQGECIEKAVQFLTVEL</sequence>
<dbReference type="GeneID" id="29079515"/>
<accession>A0A192Y8H1</accession>
<keyword evidence="2" id="KW-1185">Reference proteome</keyword>
<dbReference type="OrthoDB" id="36167at10239"/>
<evidence type="ECO:0000313" key="2">
    <source>
        <dbReference type="Proteomes" id="UP000202254"/>
    </source>
</evidence>
<gene>
    <name evidence="1" type="ORF">NBD2_85</name>
</gene>
<reference evidence="1 2" key="1">
    <citation type="submission" date="2016-04" db="EMBL/GenBank/DDBJ databases">
        <title>Complete Genome of E. coli phage vB_EcoS_NBD2.</title>
        <authorList>
            <person name="Truncaite L."/>
            <person name="Kaliniene L."/>
            <person name="Zajanckauskaite A."/>
            <person name="Meskys R."/>
        </authorList>
    </citation>
    <scope>NUCLEOTIDE SEQUENCE [LARGE SCALE GENOMIC DNA]</scope>
</reference>
<evidence type="ECO:0000313" key="1">
    <source>
        <dbReference type="EMBL" id="ANM45927.1"/>
    </source>
</evidence>
<protein>
    <submittedName>
        <fullName evidence="1">Uncharacterized protein</fullName>
    </submittedName>
</protein>
<dbReference type="Proteomes" id="UP000202254">
    <property type="component" value="Segment"/>
</dbReference>
<dbReference type="EMBL" id="KX130668">
    <property type="protein sequence ID" value="ANM45927.1"/>
    <property type="molecule type" value="Genomic_DNA"/>
</dbReference>
<organism evidence="1 2">
    <name type="scientific">Escherichia phage vB_EcoS_NBD2</name>
    <dbReference type="NCBI Taxonomy" id="1852563"/>
    <lineage>
        <taxon>Viruses</taxon>
        <taxon>Duplodnaviria</taxon>
        <taxon>Heunggongvirae</taxon>
        <taxon>Uroviricota</taxon>
        <taxon>Caudoviricetes</taxon>
        <taxon>Drexlerviridae</taxon>
        <taxon>Vilniusvirus</taxon>
        <taxon>Vilniusvirus NBD2</taxon>
    </lineage>
</organism>
<dbReference type="RefSeq" id="YP_009284709.1">
    <property type="nucleotide sequence ID" value="NC_031050.1"/>
</dbReference>
<dbReference type="KEGG" id="vg:29079515"/>
<proteinExistence type="predicted"/>